<evidence type="ECO:0000256" key="5">
    <source>
        <dbReference type="ARBA" id="ARBA00022679"/>
    </source>
</evidence>
<dbReference type="PANTHER" id="PTHR45436:SF5">
    <property type="entry name" value="SENSOR HISTIDINE KINASE TRCS"/>
    <property type="match status" value="1"/>
</dbReference>
<evidence type="ECO:0000313" key="13">
    <source>
        <dbReference type="EMBL" id="MFH7598272.1"/>
    </source>
</evidence>
<keyword evidence="14" id="KW-1185">Reference proteome</keyword>
<evidence type="ECO:0000313" key="14">
    <source>
        <dbReference type="Proteomes" id="UP001610631"/>
    </source>
</evidence>
<evidence type="ECO:0000256" key="9">
    <source>
        <dbReference type="ARBA" id="ARBA00023012"/>
    </source>
</evidence>
<dbReference type="CDD" id="cd06225">
    <property type="entry name" value="HAMP"/>
    <property type="match status" value="1"/>
</dbReference>
<keyword evidence="6" id="KW-0812">Transmembrane</keyword>
<dbReference type="Pfam" id="PF02518">
    <property type="entry name" value="HATPase_c"/>
    <property type="match status" value="1"/>
</dbReference>
<gene>
    <name evidence="13" type="ORF">WDV06_24725</name>
</gene>
<dbReference type="Pfam" id="PF00672">
    <property type="entry name" value="HAMP"/>
    <property type="match status" value="1"/>
</dbReference>
<dbReference type="CDD" id="cd00082">
    <property type="entry name" value="HisKA"/>
    <property type="match status" value="1"/>
</dbReference>
<dbReference type="PRINTS" id="PR00344">
    <property type="entry name" value="BCTRLSENSOR"/>
</dbReference>
<dbReference type="Proteomes" id="UP001610631">
    <property type="component" value="Unassembled WGS sequence"/>
</dbReference>
<proteinExistence type="predicted"/>
<evidence type="ECO:0000256" key="10">
    <source>
        <dbReference type="ARBA" id="ARBA00023136"/>
    </source>
</evidence>
<evidence type="ECO:0000256" key="8">
    <source>
        <dbReference type="ARBA" id="ARBA00022989"/>
    </source>
</evidence>
<keyword evidence="4" id="KW-0597">Phosphoprotein</keyword>
<dbReference type="Gene3D" id="3.30.565.10">
    <property type="entry name" value="Histidine kinase-like ATPase, C-terminal domain"/>
    <property type="match status" value="1"/>
</dbReference>
<dbReference type="InterPro" id="IPR003661">
    <property type="entry name" value="HisK_dim/P_dom"/>
</dbReference>
<dbReference type="InterPro" id="IPR003660">
    <property type="entry name" value="HAMP_dom"/>
</dbReference>
<comment type="catalytic activity">
    <reaction evidence="1">
        <text>ATP + protein L-histidine = ADP + protein N-phospho-L-histidine.</text>
        <dbReference type="EC" id="2.7.13.3"/>
    </reaction>
</comment>
<dbReference type="SUPFAM" id="SSF158472">
    <property type="entry name" value="HAMP domain-like"/>
    <property type="match status" value="1"/>
</dbReference>
<organism evidence="13 14">
    <name type="scientific">Streptomyces racemochromogenes</name>
    <dbReference type="NCBI Taxonomy" id="67353"/>
    <lineage>
        <taxon>Bacteria</taxon>
        <taxon>Bacillati</taxon>
        <taxon>Actinomycetota</taxon>
        <taxon>Actinomycetes</taxon>
        <taxon>Kitasatosporales</taxon>
        <taxon>Streptomycetaceae</taxon>
        <taxon>Streptomyces</taxon>
    </lineage>
</organism>
<evidence type="ECO:0000259" key="11">
    <source>
        <dbReference type="PROSITE" id="PS50109"/>
    </source>
</evidence>
<evidence type="ECO:0000256" key="6">
    <source>
        <dbReference type="ARBA" id="ARBA00022692"/>
    </source>
</evidence>
<dbReference type="PROSITE" id="PS50885">
    <property type="entry name" value="HAMP"/>
    <property type="match status" value="1"/>
</dbReference>
<dbReference type="SMART" id="SM00387">
    <property type="entry name" value="HATPase_c"/>
    <property type="match status" value="1"/>
</dbReference>
<dbReference type="GO" id="GO:0016301">
    <property type="term" value="F:kinase activity"/>
    <property type="evidence" value="ECO:0007669"/>
    <property type="project" value="UniProtKB-KW"/>
</dbReference>
<reference evidence="13 14" key="1">
    <citation type="submission" date="2024-03" db="EMBL/GenBank/DDBJ databases">
        <title>Whole genome sequencing of Streptomyces racemochromogenes, to identify antimicrobial biosynthetic gene clusters.</title>
        <authorList>
            <person name="Suryawanshi P."/>
            <person name="Krishnaraj P.U."/>
            <person name="Arun Y.P."/>
            <person name="Suryawanshi M.P."/>
            <person name="Rakshit O."/>
        </authorList>
    </citation>
    <scope>NUCLEOTIDE SEQUENCE [LARGE SCALE GENOMIC DNA]</scope>
    <source>
        <strain evidence="13 14">AUDT626</strain>
    </source>
</reference>
<dbReference type="Gene3D" id="6.10.340.10">
    <property type="match status" value="1"/>
</dbReference>
<name>A0ABW7PKI0_9ACTN</name>
<evidence type="ECO:0000259" key="12">
    <source>
        <dbReference type="PROSITE" id="PS50885"/>
    </source>
</evidence>
<dbReference type="InterPro" id="IPR036890">
    <property type="entry name" value="HATPase_C_sf"/>
</dbReference>
<dbReference type="InterPro" id="IPR036097">
    <property type="entry name" value="HisK_dim/P_sf"/>
</dbReference>
<evidence type="ECO:0000256" key="4">
    <source>
        <dbReference type="ARBA" id="ARBA00022553"/>
    </source>
</evidence>
<dbReference type="PANTHER" id="PTHR45436">
    <property type="entry name" value="SENSOR HISTIDINE KINASE YKOH"/>
    <property type="match status" value="1"/>
</dbReference>
<comment type="caution">
    <text evidence="13">The sequence shown here is derived from an EMBL/GenBank/DDBJ whole genome shotgun (WGS) entry which is preliminary data.</text>
</comment>
<feature type="domain" description="Histidine kinase" evidence="11">
    <location>
        <begin position="242"/>
        <end position="454"/>
    </location>
</feature>
<keyword evidence="5" id="KW-0808">Transferase</keyword>
<dbReference type="Pfam" id="PF00512">
    <property type="entry name" value="HisKA"/>
    <property type="match status" value="1"/>
</dbReference>
<dbReference type="SMART" id="SM00388">
    <property type="entry name" value="HisKA"/>
    <property type="match status" value="1"/>
</dbReference>
<comment type="subcellular location">
    <subcellularLocation>
        <location evidence="2">Cell membrane</location>
    </subcellularLocation>
</comment>
<dbReference type="RefSeq" id="WP_395511988.1">
    <property type="nucleotide sequence ID" value="NZ_JBBDHD010000076.1"/>
</dbReference>
<dbReference type="SUPFAM" id="SSF55874">
    <property type="entry name" value="ATPase domain of HSP90 chaperone/DNA topoisomerase II/histidine kinase"/>
    <property type="match status" value="1"/>
</dbReference>
<dbReference type="EMBL" id="JBBDHD010000076">
    <property type="protein sequence ID" value="MFH7598272.1"/>
    <property type="molecule type" value="Genomic_DNA"/>
</dbReference>
<dbReference type="Gene3D" id="1.10.287.130">
    <property type="match status" value="1"/>
</dbReference>
<dbReference type="PROSITE" id="PS50109">
    <property type="entry name" value="HIS_KIN"/>
    <property type="match status" value="1"/>
</dbReference>
<keyword evidence="9" id="KW-0902">Two-component regulatory system</keyword>
<dbReference type="InterPro" id="IPR003594">
    <property type="entry name" value="HATPase_dom"/>
</dbReference>
<dbReference type="SMART" id="SM00304">
    <property type="entry name" value="HAMP"/>
    <property type="match status" value="1"/>
</dbReference>
<evidence type="ECO:0000256" key="3">
    <source>
        <dbReference type="ARBA" id="ARBA00012438"/>
    </source>
</evidence>
<sequence length="460" mass="48964">MRRLWPTTVRARATAGAVLVVAAALALASVALLGLLRSGMLRNAERDAEEQAAAIAQLAAGGRLDRMRAPLHGADFVQVVNARGRVLRATPNLAGLPALGPVGSPRPGTAFHTWRLRPLGGEHRQRVVQVTTQTPDGLVTVYVGTSLRDVDAADDTTTAALVVGGPLLLALVALVTWRVTGRALGPVEAIRAEVAEISDRDLHRRVPVPPTGDEVARLARTMNRTLDRLESSGIRQRQFIADASHELRSPLTVLRTQLEVALAVRDPELWPELISGALEDTDRLERLCSDLLLLARIDAAQPAHSVRLDLGGLVRDAVDTRLGDRVPVRVDAEDGVVVEGSELWLTRVVTNLLDNAQRFAAGGVELTLRAWGPPAARTAVLEVHDDGPGIPPADRERVFERFTRLDDARSRDDGGAGLGLAIARDLATHHGGTLTAGESPAGGARLVLRLPVATPAPVTG</sequence>
<accession>A0ABW7PKI0</accession>
<dbReference type="EC" id="2.7.13.3" evidence="3"/>
<feature type="domain" description="HAMP" evidence="12">
    <location>
        <begin position="181"/>
        <end position="234"/>
    </location>
</feature>
<dbReference type="SUPFAM" id="SSF47384">
    <property type="entry name" value="Homodimeric domain of signal transducing histidine kinase"/>
    <property type="match status" value="1"/>
</dbReference>
<keyword evidence="7 13" id="KW-0418">Kinase</keyword>
<protein>
    <recommendedName>
        <fullName evidence="3">histidine kinase</fullName>
        <ecNumber evidence="3">2.7.13.3</ecNumber>
    </recommendedName>
</protein>
<evidence type="ECO:0000256" key="1">
    <source>
        <dbReference type="ARBA" id="ARBA00000085"/>
    </source>
</evidence>
<dbReference type="CDD" id="cd00075">
    <property type="entry name" value="HATPase"/>
    <property type="match status" value="1"/>
</dbReference>
<evidence type="ECO:0000256" key="2">
    <source>
        <dbReference type="ARBA" id="ARBA00004236"/>
    </source>
</evidence>
<dbReference type="InterPro" id="IPR050428">
    <property type="entry name" value="TCS_sensor_his_kinase"/>
</dbReference>
<keyword evidence="10" id="KW-0472">Membrane</keyword>
<keyword evidence="8" id="KW-1133">Transmembrane helix</keyword>
<evidence type="ECO:0000256" key="7">
    <source>
        <dbReference type="ARBA" id="ARBA00022777"/>
    </source>
</evidence>
<dbReference type="InterPro" id="IPR005467">
    <property type="entry name" value="His_kinase_dom"/>
</dbReference>
<dbReference type="InterPro" id="IPR004358">
    <property type="entry name" value="Sig_transdc_His_kin-like_C"/>
</dbReference>